<keyword evidence="1" id="KW-1133">Transmembrane helix</keyword>
<accession>A0A9D2IUZ1</accession>
<dbReference type="Proteomes" id="UP000824044">
    <property type="component" value="Unassembled WGS sequence"/>
</dbReference>
<feature type="transmembrane region" description="Helical" evidence="1">
    <location>
        <begin position="20"/>
        <end position="44"/>
    </location>
</feature>
<reference evidence="2" key="1">
    <citation type="journal article" date="2021" name="PeerJ">
        <title>Extensive microbial diversity within the chicken gut microbiome revealed by metagenomics and culture.</title>
        <authorList>
            <person name="Gilroy R."/>
            <person name="Ravi A."/>
            <person name="Getino M."/>
            <person name="Pursley I."/>
            <person name="Horton D.L."/>
            <person name="Alikhan N.F."/>
            <person name="Baker D."/>
            <person name="Gharbi K."/>
            <person name="Hall N."/>
            <person name="Watson M."/>
            <person name="Adriaenssens E.M."/>
            <person name="Foster-Nyarko E."/>
            <person name="Jarju S."/>
            <person name="Secka A."/>
            <person name="Antonio M."/>
            <person name="Oren A."/>
            <person name="Chaudhuri R.R."/>
            <person name="La Ragione R."/>
            <person name="Hildebrand F."/>
            <person name="Pallen M.J."/>
        </authorList>
    </citation>
    <scope>NUCLEOTIDE SEQUENCE</scope>
    <source>
        <strain evidence="2">CHK33-5263</strain>
    </source>
</reference>
<protein>
    <submittedName>
        <fullName evidence="2">Uncharacterized protein</fullName>
    </submittedName>
</protein>
<dbReference type="EMBL" id="DXBS01000061">
    <property type="protein sequence ID" value="HIZ24448.1"/>
    <property type="molecule type" value="Genomic_DNA"/>
</dbReference>
<feature type="transmembrane region" description="Helical" evidence="1">
    <location>
        <begin position="56"/>
        <end position="76"/>
    </location>
</feature>
<keyword evidence="1" id="KW-0472">Membrane</keyword>
<name>A0A9D2IUZ1_9FIRM</name>
<feature type="transmembrane region" description="Helical" evidence="1">
    <location>
        <begin position="88"/>
        <end position="112"/>
    </location>
</feature>
<evidence type="ECO:0000313" key="3">
    <source>
        <dbReference type="Proteomes" id="UP000824044"/>
    </source>
</evidence>
<reference evidence="2" key="2">
    <citation type="submission" date="2021-04" db="EMBL/GenBank/DDBJ databases">
        <authorList>
            <person name="Gilroy R."/>
        </authorList>
    </citation>
    <scope>NUCLEOTIDE SEQUENCE</scope>
    <source>
        <strain evidence="2">CHK33-5263</strain>
    </source>
</reference>
<evidence type="ECO:0000313" key="2">
    <source>
        <dbReference type="EMBL" id="HIZ24448.1"/>
    </source>
</evidence>
<gene>
    <name evidence="2" type="ORF">H9812_03105</name>
</gene>
<dbReference type="AlphaFoldDB" id="A0A9D2IUZ1"/>
<keyword evidence="1" id="KW-0812">Transmembrane</keyword>
<feature type="non-terminal residue" evidence="2">
    <location>
        <position position="128"/>
    </location>
</feature>
<organism evidence="2 3">
    <name type="scientific">Candidatus Gallimonas intestinigallinarum</name>
    <dbReference type="NCBI Taxonomy" id="2838604"/>
    <lineage>
        <taxon>Bacteria</taxon>
        <taxon>Bacillati</taxon>
        <taxon>Bacillota</taxon>
        <taxon>Clostridia</taxon>
        <taxon>Candidatus Gallimonas</taxon>
    </lineage>
</organism>
<proteinExistence type="predicted"/>
<comment type="caution">
    <text evidence="2">The sequence shown here is derived from an EMBL/GenBank/DDBJ whole genome shotgun (WGS) entry which is preliminary data.</text>
</comment>
<evidence type="ECO:0000256" key="1">
    <source>
        <dbReference type="SAM" id="Phobius"/>
    </source>
</evidence>
<sequence length="128" mass="13512">MSQEHTDTVAREGVAGYRVLAVLAFLAAAGGLFAGLIGNLLPWVVVPNTGLLSGSLLGYLVAYFQSMFAGFVTFHVDLFTGGELLLIVEYAAVILVCLTLILSLILMLVALFSRRGAKGCALTSTIFV</sequence>